<dbReference type="EMBL" id="QZEI01000013">
    <property type="protein sequence ID" value="RLV60646.1"/>
    <property type="molecule type" value="Genomic_DNA"/>
</dbReference>
<evidence type="ECO:0008006" key="4">
    <source>
        <dbReference type="Google" id="ProtNLM"/>
    </source>
</evidence>
<gene>
    <name evidence="2" type="ORF">D5018_05970</name>
</gene>
<proteinExistence type="predicted"/>
<keyword evidence="1" id="KW-0732">Signal</keyword>
<name>A0A3L8PYV2_9GAMM</name>
<evidence type="ECO:0000256" key="1">
    <source>
        <dbReference type="SAM" id="SignalP"/>
    </source>
</evidence>
<evidence type="ECO:0000313" key="2">
    <source>
        <dbReference type="EMBL" id="RLV60646.1"/>
    </source>
</evidence>
<evidence type="ECO:0000313" key="3">
    <source>
        <dbReference type="Proteomes" id="UP000281474"/>
    </source>
</evidence>
<dbReference type="RefSeq" id="WP_121838096.1">
    <property type="nucleotide sequence ID" value="NZ_ML014762.1"/>
</dbReference>
<feature type="chain" id="PRO_5018282208" description="Lipoprotein" evidence="1">
    <location>
        <begin position="20"/>
        <end position="169"/>
    </location>
</feature>
<dbReference type="PROSITE" id="PS51257">
    <property type="entry name" value="PROKAR_LIPOPROTEIN"/>
    <property type="match status" value="1"/>
</dbReference>
<protein>
    <recommendedName>
        <fullName evidence="4">Lipoprotein</fullName>
    </recommendedName>
</protein>
<sequence>MTKSAFLILAIILLSGCSAPSTELKNSWSINNGHLFHNAVKFNWEEKPLPCLQCDIKSNQFHTPQGIEHNFILKNGHRLIAQRGITGANFLSLTEKNQTQIFRFFATENPTALELAIKNQRLKIPIKKATQFSIEKQNYVIWIDSFSFSLDCIDESQLTQINYLILNLN</sequence>
<dbReference type="Proteomes" id="UP000281474">
    <property type="component" value="Unassembled WGS sequence"/>
</dbReference>
<feature type="signal peptide" evidence="1">
    <location>
        <begin position="1"/>
        <end position="19"/>
    </location>
</feature>
<keyword evidence="3" id="KW-1185">Reference proteome</keyword>
<reference evidence="2 3" key="1">
    <citation type="submission" date="2018-09" db="EMBL/GenBank/DDBJ databases">
        <title>Phylogeny of the Shewanellaceae, and recommendation for two new genera, Pseudoshewanella and Parashewanella.</title>
        <authorList>
            <person name="Wang G."/>
        </authorList>
    </citation>
    <scope>NUCLEOTIDE SEQUENCE [LARGE SCALE GENOMIC DNA]</scope>
    <source>
        <strain evidence="2 3">C51</strain>
    </source>
</reference>
<dbReference type="AlphaFoldDB" id="A0A3L8PYV2"/>
<accession>A0A3L8PYV2</accession>
<organism evidence="2 3">
    <name type="scientific">Parashewanella curva</name>
    <dbReference type="NCBI Taxonomy" id="2338552"/>
    <lineage>
        <taxon>Bacteria</taxon>
        <taxon>Pseudomonadati</taxon>
        <taxon>Pseudomonadota</taxon>
        <taxon>Gammaproteobacteria</taxon>
        <taxon>Alteromonadales</taxon>
        <taxon>Shewanellaceae</taxon>
        <taxon>Parashewanella</taxon>
    </lineage>
</organism>
<comment type="caution">
    <text evidence="2">The sequence shown here is derived from an EMBL/GenBank/DDBJ whole genome shotgun (WGS) entry which is preliminary data.</text>
</comment>